<dbReference type="Gene3D" id="3.40.50.720">
    <property type="entry name" value="NAD(P)-binding Rossmann-like Domain"/>
    <property type="match status" value="1"/>
</dbReference>
<dbReference type="Proteomes" id="UP000475117">
    <property type="component" value="Chromosome"/>
</dbReference>
<dbReference type="GO" id="GO:0030497">
    <property type="term" value="P:fatty acid elongation"/>
    <property type="evidence" value="ECO:0007669"/>
    <property type="project" value="TreeGrafter"/>
</dbReference>
<protein>
    <submittedName>
        <fullName evidence="5">SDR family NAD(P)-dependent oxidoreductase</fullName>
    </submittedName>
</protein>
<feature type="domain" description="Ketoreductase" evidence="4">
    <location>
        <begin position="10"/>
        <end position="168"/>
    </location>
</feature>
<evidence type="ECO:0000256" key="2">
    <source>
        <dbReference type="ARBA" id="ARBA00023002"/>
    </source>
</evidence>
<name>A0A6B3L0W4_9BACT</name>
<dbReference type="PROSITE" id="PS00061">
    <property type="entry name" value="ADH_SHORT"/>
    <property type="match status" value="1"/>
</dbReference>
<evidence type="ECO:0000313" key="6">
    <source>
        <dbReference type="Proteomes" id="UP000475117"/>
    </source>
</evidence>
<dbReference type="Pfam" id="PF00106">
    <property type="entry name" value="adh_short"/>
    <property type="match status" value="1"/>
</dbReference>
<evidence type="ECO:0000259" key="4">
    <source>
        <dbReference type="SMART" id="SM00822"/>
    </source>
</evidence>
<accession>A0A6B3L0W4</accession>
<dbReference type="EMBL" id="CP066776">
    <property type="protein sequence ID" value="QQL46381.1"/>
    <property type="molecule type" value="Genomic_DNA"/>
</dbReference>
<evidence type="ECO:0000256" key="3">
    <source>
        <dbReference type="RuleBase" id="RU000363"/>
    </source>
</evidence>
<dbReference type="PRINTS" id="PR00080">
    <property type="entry name" value="SDRFAMILY"/>
</dbReference>
<dbReference type="GO" id="GO:0016616">
    <property type="term" value="F:oxidoreductase activity, acting on the CH-OH group of donors, NAD or NADP as acceptor"/>
    <property type="evidence" value="ECO:0007669"/>
    <property type="project" value="UniProtKB-ARBA"/>
</dbReference>
<dbReference type="KEGG" id="soa:G3M56_006645"/>
<dbReference type="InterPro" id="IPR002347">
    <property type="entry name" value="SDR_fam"/>
</dbReference>
<comment type="similarity">
    <text evidence="1 3">Belongs to the short-chain dehydrogenases/reductases (SDR) family.</text>
</comment>
<sequence length="220" mass="22911">MSSSVHQDAPVVVITGGRGGLGSALAKAFAEAGWMVHAPGRDALDVASAESVDAYFSQLGAVDVLVNNAGITRDTPLLKMSEAQWDEVIDVNLNGAARCARAVVRGMVKRRRGAIVNVSSYSALSGPAGQANYAAAKAGLIGFTKALAKEVGGRGVRVNAVLPGFLETKMTDQVSDAVKERARAAHALGQFNTAEQAAEFVVNLVRMDAVSGQVFQLDSR</sequence>
<dbReference type="SMART" id="SM00822">
    <property type="entry name" value="PKS_KR"/>
    <property type="match status" value="1"/>
</dbReference>
<proteinExistence type="inferred from homology"/>
<keyword evidence="2" id="KW-0560">Oxidoreductase</keyword>
<dbReference type="PRINTS" id="PR00081">
    <property type="entry name" value="GDHRDH"/>
</dbReference>
<evidence type="ECO:0000313" key="5">
    <source>
        <dbReference type="EMBL" id="QQL46381.1"/>
    </source>
</evidence>
<evidence type="ECO:0000256" key="1">
    <source>
        <dbReference type="ARBA" id="ARBA00006484"/>
    </source>
</evidence>
<dbReference type="InterPro" id="IPR020904">
    <property type="entry name" value="Sc_DH/Rdtase_CS"/>
</dbReference>
<dbReference type="InterPro" id="IPR057326">
    <property type="entry name" value="KR_dom"/>
</dbReference>
<reference evidence="5 6" key="1">
    <citation type="submission" date="2020-12" db="EMBL/GenBank/DDBJ databases">
        <title>Sulforoseuscoccus oceanibium gen. nov., sp. nov., a representative of the phylum Verrucomicrobia with special cytoplasmic membrane, and proposal of Sulforoseuscoccusaceae fam. nov.</title>
        <authorList>
            <person name="Xi F."/>
        </authorList>
    </citation>
    <scope>NUCLEOTIDE SEQUENCE [LARGE SCALE GENOMIC DNA]</scope>
    <source>
        <strain evidence="5 6">T37</strain>
    </source>
</reference>
<dbReference type="SUPFAM" id="SSF51735">
    <property type="entry name" value="NAD(P)-binding Rossmann-fold domains"/>
    <property type="match status" value="1"/>
</dbReference>
<gene>
    <name evidence="5" type="ORF">G3M56_006645</name>
</gene>
<dbReference type="PANTHER" id="PTHR42760:SF135">
    <property type="entry name" value="BLL7886 PROTEIN"/>
    <property type="match status" value="1"/>
</dbReference>
<organism evidence="5 6">
    <name type="scientific">Sulfuriroseicoccus oceanibius</name>
    <dbReference type="NCBI Taxonomy" id="2707525"/>
    <lineage>
        <taxon>Bacteria</taxon>
        <taxon>Pseudomonadati</taxon>
        <taxon>Verrucomicrobiota</taxon>
        <taxon>Verrucomicrobiia</taxon>
        <taxon>Verrucomicrobiales</taxon>
        <taxon>Verrucomicrobiaceae</taxon>
        <taxon>Sulfuriroseicoccus</taxon>
    </lineage>
</organism>
<dbReference type="AlphaFoldDB" id="A0A6B3L0W4"/>
<dbReference type="PANTHER" id="PTHR42760">
    <property type="entry name" value="SHORT-CHAIN DEHYDROGENASES/REDUCTASES FAMILY MEMBER"/>
    <property type="match status" value="1"/>
</dbReference>
<dbReference type="FunFam" id="3.40.50.720:FF:000173">
    <property type="entry name" value="3-oxoacyl-[acyl-carrier protein] reductase"/>
    <property type="match status" value="1"/>
</dbReference>
<dbReference type="InterPro" id="IPR036291">
    <property type="entry name" value="NAD(P)-bd_dom_sf"/>
</dbReference>
<keyword evidence="6" id="KW-1185">Reference proteome</keyword>